<evidence type="ECO:0000313" key="5">
    <source>
        <dbReference type="EMBL" id="KAH0769677.1"/>
    </source>
</evidence>
<evidence type="ECO:0000259" key="4">
    <source>
        <dbReference type="SMART" id="SM00575"/>
    </source>
</evidence>
<sequence length="160" mass="18112">MIEGDSLYVENITGDGNQFTVFGAGSTSTVNLLEKSFSCREYDLVKIPCAHIMASLRSKHGDEYGISIYEYSSPLYKAETYLLAYFESINVVPIKSEWCVPEELLRVNILLPLVDTKLGRKKRKCVKGVGENFKSKRRNKCSICKRSGHKRTICMNNNKS</sequence>
<dbReference type="Pfam" id="PF04434">
    <property type="entry name" value="SWIM"/>
    <property type="match status" value="1"/>
</dbReference>
<accession>A0ABQ7VMB6</accession>
<gene>
    <name evidence="5" type="ORF">KY290_013658</name>
</gene>
<evidence type="ECO:0000256" key="2">
    <source>
        <dbReference type="ARBA" id="ARBA00022771"/>
    </source>
</evidence>
<dbReference type="SMART" id="SM00575">
    <property type="entry name" value="ZnF_PMZ"/>
    <property type="match status" value="1"/>
</dbReference>
<keyword evidence="1" id="KW-0479">Metal-binding</keyword>
<dbReference type="EMBL" id="JAIVGD010000011">
    <property type="protein sequence ID" value="KAH0769677.1"/>
    <property type="molecule type" value="Genomic_DNA"/>
</dbReference>
<comment type="caution">
    <text evidence="5">The sequence shown here is derived from an EMBL/GenBank/DDBJ whole genome shotgun (WGS) entry which is preliminary data.</text>
</comment>
<proteinExistence type="predicted"/>
<feature type="domain" description="Zinc finger PMZ-type" evidence="4">
    <location>
        <begin position="35"/>
        <end position="62"/>
    </location>
</feature>
<keyword evidence="6" id="KW-1185">Reference proteome</keyword>
<organism evidence="5 6">
    <name type="scientific">Solanum tuberosum</name>
    <name type="common">Potato</name>
    <dbReference type="NCBI Taxonomy" id="4113"/>
    <lineage>
        <taxon>Eukaryota</taxon>
        <taxon>Viridiplantae</taxon>
        <taxon>Streptophyta</taxon>
        <taxon>Embryophyta</taxon>
        <taxon>Tracheophyta</taxon>
        <taxon>Spermatophyta</taxon>
        <taxon>Magnoliopsida</taxon>
        <taxon>eudicotyledons</taxon>
        <taxon>Gunneridae</taxon>
        <taxon>Pentapetalae</taxon>
        <taxon>asterids</taxon>
        <taxon>lamiids</taxon>
        <taxon>Solanales</taxon>
        <taxon>Solanaceae</taxon>
        <taxon>Solanoideae</taxon>
        <taxon>Solaneae</taxon>
        <taxon>Solanum</taxon>
    </lineage>
</organism>
<name>A0ABQ7VMB6_SOLTU</name>
<dbReference type="InterPro" id="IPR007527">
    <property type="entry name" value="Znf_SWIM"/>
</dbReference>
<evidence type="ECO:0000256" key="1">
    <source>
        <dbReference type="ARBA" id="ARBA00022723"/>
    </source>
</evidence>
<keyword evidence="2" id="KW-0863">Zinc-finger</keyword>
<evidence type="ECO:0000313" key="6">
    <source>
        <dbReference type="Proteomes" id="UP000826656"/>
    </source>
</evidence>
<evidence type="ECO:0000256" key="3">
    <source>
        <dbReference type="ARBA" id="ARBA00022833"/>
    </source>
</evidence>
<dbReference type="InterPro" id="IPR006564">
    <property type="entry name" value="Znf_PMZ"/>
</dbReference>
<keyword evidence="3" id="KW-0862">Zinc</keyword>
<reference evidence="5 6" key="1">
    <citation type="journal article" date="2021" name="bioRxiv">
        <title>Chromosome-scale and haplotype-resolved genome assembly of a tetraploid potato cultivar.</title>
        <authorList>
            <person name="Sun H."/>
            <person name="Jiao W.-B."/>
            <person name="Krause K."/>
            <person name="Campoy J.A."/>
            <person name="Goel M."/>
            <person name="Folz-Donahue K."/>
            <person name="Kukat C."/>
            <person name="Huettel B."/>
            <person name="Schneeberger K."/>
        </authorList>
    </citation>
    <scope>NUCLEOTIDE SEQUENCE [LARGE SCALE GENOMIC DNA]</scope>
    <source>
        <strain evidence="5">SolTubOtavaFocal</strain>
        <tissue evidence="5">Leaves</tissue>
    </source>
</reference>
<dbReference type="Proteomes" id="UP000826656">
    <property type="component" value="Unassembled WGS sequence"/>
</dbReference>
<protein>
    <recommendedName>
        <fullName evidence="4">Zinc finger PMZ-type domain-containing protein</fullName>
    </recommendedName>
</protein>